<evidence type="ECO:0000313" key="2">
    <source>
        <dbReference type="EMBL" id="CAH1966652.1"/>
    </source>
</evidence>
<dbReference type="EMBL" id="CAKOFQ010006677">
    <property type="protein sequence ID" value="CAH1958572.1"/>
    <property type="molecule type" value="Genomic_DNA"/>
</dbReference>
<proteinExistence type="predicted"/>
<comment type="caution">
    <text evidence="1">The sequence shown here is derived from an EMBL/GenBank/DDBJ whole genome shotgun (WGS) entry which is preliminary data.</text>
</comment>
<dbReference type="EMBL" id="CAKOFQ010007990">
    <property type="protein sequence ID" value="CAH2010659.1"/>
    <property type="molecule type" value="Genomic_DNA"/>
</dbReference>
<name>A0A9P0NVX4_ACAOB</name>
<evidence type="ECO:0000313" key="4">
    <source>
        <dbReference type="EMBL" id="CAH2010659.1"/>
    </source>
</evidence>
<dbReference type="AlphaFoldDB" id="A0A9P0NVX4"/>
<sequence>MYYYALALIALDVIEGEVVDNQLSFIIQSIVKTSFGDSLSTVFHRKWNHVGQFQQYSTELEPQLHLKKVRWSEINIKNLI</sequence>
<dbReference type="EMBL" id="CAKOFQ010007077">
    <property type="protein sequence ID" value="CAH1989985.1"/>
    <property type="molecule type" value="Genomic_DNA"/>
</dbReference>
<evidence type="ECO:0000313" key="1">
    <source>
        <dbReference type="EMBL" id="CAH1958572.1"/>
    </source>
</evidence>
<protein>
    <submittedName>
        <fullName evidence="1">Uncharacterized protein</fullName>
    </submittedName>
</protein>
<organism evidence="1 5">
    <name type="scientific">Acanthoscelides obtectus</name>
    <name type="common">Bean weevil</name>
    <name type="synonym">Bruchus obtectus</name>
    <dbReference type="NCBI Taxonomy" id="200917"/>
    <lineage>
        <taxon>Eukaryota</taxon>
        <taxon>Metazoa</taxon>
        <taxon>Ecdysozoa</taxon>
        <taxon>Arthropoda</taxon>
        <taxon>Hexapoda</taxon>
        <taxon>Insecta</taxon>
        <taxon>Pterygota</taxon>
        <taxon>Neoptera</taxon>
        <taxon>Endopterygota</taxon>
        <taxon>Coleoptera</taxon>
        <taxon>Polyphaga</taxon>
        <taxon>Cucujiformia</taxon>
        <taxon>Chrysomeloidea</taxon>
        <taxon>Chrysomelidae</taxon>
        <taxon>Bruchinae</taxon>
        <taxon>Bruchini</taxon>
        <taxon>Acanthoscelides</taxon>
    </lineage>
</organism>
<evidence type="ECO:0000313" key="3">
    <source>
        <dbReference type="EMBL" id="CAH1989985.1"/>
    </source>
</evidence>
<evidence type="ECO:0000313" key="5">
    <source>
        <dbReference type="Proteomes" id="UP001152888"/>
    </source>
</evidence>
<dbReference type="EMBL" id="CAKOFQ010006735">
    <property type="protein sequence ID" value="CAH1966652.1"/>
    <property type="molecule type" value="Genomic_DNA"/>
</dbReference>
<gene>
    <name evidence="3" type="ORF">ACAOBT_LOCUS19397</name>
    <name evidence="1" type="ORF">ACAOBT_LOCUS2718</name>
    <name evidence="4" type="ORF">ACAOBT_LOCUS31674</name>
    <name evidence="2" type="ORF">ACAOBT_LOCUS6949</name>
</gene>
<keyword evidence="5" id="KW-1185">Reference proteome</keyword>
<dbReference type="Proteomes" id="UP001152888">
    <property type="component" value="Unassembled WGS sequence"/>
</dbReference>
<reference evidence="1" key="1">
    <citation type="submission" date="2022-03" db="EMBL/GenBank/DDBJ databases">
        <authorList>
            <person name="Sayadi A."/>
        </authorList>
    </citation>
    <scope>NUCLEOTIDE SEQUENCE</scope>
</reference>
<accession>A0A9P0NVX4</accession>